<dbReference type="GO" id="GO:0006351">
    <property type="term" value="P:DNA-templated transcription"/>
    <property type="evidence" value="ECO:0007669"/>
    <property type="project" value="TreeGrafter"/>
</dbReference>
<feature type="compositionally biased region" description="Low complexity" evidence="2">
    <location>
        <begin position="75"/>
        <end position="91"/>
    </location>
</feature>
<dbReference type="KEGG" id="ppru:FDP22_02985"/>
<gene>
    <name evidence="4" type="ORF">FDP22_02985</name>
</gene>
<evidence type="ECO:0000313" key="5">
    <source>
        <dbReference type="Proteomes" id="UP000305888"/>
    </source>
</evidence>
<organism evidence="4 5">
    <name type="scientific">Paroceanicella profunda</name>
    <dbReference type="NCBI Taxonomy" id="2579971"/>
    <lineage>
        <taxon>Bacteria</taxon>
        <taxon>Pseudomonadati</taxon>
        <taxon>Pseudomonadota</taxon>
        <taxon>Alphaproteobacteria</taxon>
        <taxon>Rhodobacterales</taxon>
        <taxon>Paracoccaceae</taxon>
        <taxon>Paroceanicella</taxon>
    </lineage>
</organism>
<keyword evidence="5" id="KW-1185">Reference proteome</keyword>
<sequence length="443" mass="48117">MKTKGNLTSRLVPPRLHHPFFSRLRSITCWKTRWNPLGCYSEVLQDRHLTTYRPTQDSCVADRRTASAQPCLQHSVRPSASARSPAPSRPAIHARPRRVRIESVRVDEQFGAARRQQLREHEPPQPDLGEEQLRELKAVYFRHLLEQDEEIRLAGFHDPDEPEATLPELPRDTFEEYEEGSEDLTSHARRGYARGKADAFTRPARRLVPTPGGAASLARIARLFRALDAAEDSLRPGDALAGPLRVSLPNDLGRVLIREGVGRFLRAHPGVQLDLGLGDRQHDVIGERSGLALRVGPMSGGAPTARRLGSLGTMLVAAPSNLAAAGLPSGPAALGGIVSSATSAWAARRRSALQTAAASPPRSPLGLVPGFALRVAALHGLGIAHLQHCAVAANLQRGALGRLLREDALAEVPVGGPHPHGRLAPRRLSVFRDHLSRDFALFA</sequence>
<dbReference type="GO" id="GO:0043565">
    <property type="term" value="F:sequence-specific DNA binding"/>
    <property type="evidence" value="ECO:0007669"/>
    <property type="project" value="TreeGrafter"/>
</dbReference>
<dbReference type="PANTHER" id="PTHR30537">
    <property type="entry name" value="HTH-TYPE TRANSCRIPTIONAL REGULATOR"/>
    <property type="match status" value="1"/>
</dbReference>
<dbReference type="EMBL" id="CP040818">
    <property type="protein sequence ID" value="QDL90839.1"/>
    <property type="molecule type" value="Genomic_DNA"/>
</dbReference>
<dbReference type="Pfam" id="PF03466">
    <property type="entry name" value="LysR_substrate"/>
    <property type="match status" value="1"/>
</dbReference>
<evidence type="ECO:0000259" key="3">
    <source>
        <dbReference type="Pfam" id="PF03466"/>
    </source>
</evidence>
<dbReference type="Gene3D" id="3.40.190.290">
    <property type="match status" value="1"/>
</dbReference>
<dbReference type="InterPro" id="IPR005119">
    <property type="entry name" value="LysR_subst-bd"/>
</dbReference>
<dbReference type="OrthoDB" id="7222937at2"/>
<name>A0A5B8FWG3_9RHOB</name>
<reference evidence="4 5" key="1">
    <citation type="submission" date="2019-06" db="EMBL/GenBank/DDBJ databases">
        <title>Genome sequence of Rhodobacteraceae bacterium D4M1.</title>
        <authorList>
            <person name="Cao J."/>
        </authorList>
    </citation>
    <scope>NUCLEOTIDE SEQUENCE [LARGE SCALE GENOMIC DNA]</scope>
    <source>
        <strain evidence="4 5">D4M1</strain>
    </source>
</reference>
<dbReference type="PANTHER" id="PTHR30537:SF5">
    <property type="entry name" value="HTH-TYPE TRANSCRIPTIONAL ACTIVATOR TTDR-RELATED"/>
    <property type="match status" value="1"/>
</dbReference>
<dbReference type="GO" id="GO:0003700">
    <property type="term" value="F:DNA-binding transcription factor activity"/>
    <property type="evidence" value="ECO:0007669"/>
    <property type="project" value="TreeGrafter"/>
</dbReference>
<dbReference type="AlphaFoldDB" id="A0A5B8FWG3"/>
<dbReference type="SUPFAM" id="SSF53850">
    <property type="entry name" value="Periplasmic binding protein-like II"/>
    <property type="match status" value="1"/>
</dbReference>
<evidence type="ECO:0000313" key="4">
    <source>
        <dbReference type="EMBL" id="QDL90839.1"/>
    </source>
</evidence>
<dbReference type="InterPro" id="IPR058163">
    <property type="entry name" value="LysR-type_TF_proteobact-type"/>
</dbReference>
<accession>A0A5B8FWG3</accession>
<evidence type="ECO:0000256" key="1">
    <source>
        <dbReference type="ARBA" id="ARBA00009437"/>
    </source>
</evidence>
<comment type="similarity">
    <text evidence="1">Belongs to the LysR transcriptional regulatory family.</text>
</comment>
<feature type="region of interest" description="Disordered" evidence="2">
    <location>
        <begin position="70"/>
        <end position="92"/>
    </location>
</feature>
<dbReference type="Proteomes" id="UP000305888">
    <property type="component" value="Chromosome"/>
</dbReference>
<evidence type="ECO:0000256" key="2">
    <source>
        <dbReference type="SAM" id="MobiDB-lite"/>
    </source>
</evidence>
<protein>
    <recommendedName>
        <fullName evidence="3">LysR substrate-binding domain-containing protein</fullName>
    </recommendedName>
</protein>
<feature type="domain" description="LysR substrate-binding" evidence="3">
    <location>
        <begin position="239"/>
        <end position="438"/>
    </location>
</feature>
<proteinExistence type="inferred from homology"/>